<protein>
    <submittedName>
        <fullName evidence="1">Uncharacterized protein</fullName>
    </submittedName>
</protein>
<accession>A0A067F2C5</accession>
<dbReference type="EMBL" id="KK784959">
    <property type="protein sequence ID" value="KDO57632.1"/>
    <property type="molecule type" value="Genomic_DNA"/>
</dbReference>
<reference evidence="1 2" key="1">
    <citation type="submission" date="2014-04" db="EMBL/GenBank/DDBJ databases">
        <authorList>
            <consortium name="International Citrus Genome Consortium"/>
            <person name="Gmitter F."/>
            <person name="Chen C."/>
            <person name="Farmerie W."/>
            <person name="Harkins T."/>
            <person name="Desany B."/>
            <person name="Mohiuddin M."/>
            <person name="Kodira C."/>
            <person name="Borodovsky M."/>
            <person name="Lomsadze A."/>
            <person name="Burns P."/>
            <person name="Jenkins J."/>
            <person name="Prochnik S."/>
            <person name="Shu S."/>
            <person name="Chapman J."/>
            <person name="Pitluck S."/>
            <person name="Schmutz J."/>
            <person name="Rokhsar D."/>
        </authorList>
    </citation>
    <scope>NUCLEOTIDE SEQUENCE</scope>
</reference>
<evidence type="ECO:0000313" key="2">
    <source>
        <dbReference type="Proteomes" id="UP000027120"/>
    </source>
</evidence>
<dbReference type="Proteomes" id="UP000027120">
    <property type="component" value="Unassembled WGS sequence"/>
</dbReference>
<proteinExistence type="predicted"/>
<dbReference type="AlphaFoldDB" id="A0A067F2C5"/>
<gene>
    <name evidence="1" type="ORF">CISIN_1g036001mg</name>
</gene>
<organism evidence="1 2">
    <name type="scientific">Citrus sinensis</name>
    <name type="common">Sweet orange</name>
    <name type="synonym">Citrus aurantium var. sinensis</name>
    <dbReference type="NCBI Taxonomy" id="2711"/>
    <lineage>
        <taxon>Eukaryota</taxon>
        <taxon>Viridiplantae</taxon>
        <taxon>Streptophyta</taxon>
        <taxon>Embryophyta</taxon>
        <taxon>Tracheophyta</taxon>
        <taxon>Spermatophyta</taxon>
        <taxon>Magnoliopsida</taxon>
        <taxon>eudicotyledons</taxon>
        <taxon>Gunneridae</taxon>
        <taxon>Pentapetalae</taxon>
        <taxon>rosids</taxon>
        <taxon>malvids</taxon>
        <taxon>Sapindales</taxon>
        <taxon>Rutaceae</taxon>
        <taxon>Aurantioideae</taxon>
        <taxon>Citrus</taxon>
    </lineage>
</organism>
<sequence length="71" mass="7555">MVLSLPDTVPMSFLVTHEPVNFVGVALHGLLALTESAFPTSPSPSTKMPPHIVLNQLASCNFRRVLGVPSS</sequence>
<name>A0A067F2C5_CITSI</name>
<keyword evidence="2" id="KW-1185">Reference proteome</keyword>
<evidence type="ECO:0000313" key="1">
    <source>
        <dbReference type="EMBL" id="KDO57632.1"/>
    </source>
</evidence>